<dbReference type="KEGG" id="pter:C2L65_38485"/>
<dbReference type="RefSeq" id="WP_042305467.1">
    <property type="nucleotide sequence ID" value="NZ_CP026113.1"/>
</dbReference>
<reference evidence="3 4" key="1">
    <citation type="submission" date="2018-01" db="EMBL/GenBank/DDBJ databases">
        <title>Species boundaries and ecological features among Paraburkholderia terrae DSMZ17804T, P. hospita DSMZ17164T and P. caribensis DSMZ13236T.</title>
        <authorList>
            <person name="Pratama A.A."/>
        </authorList>
    </citation>
    <scope>NUCLEOTIDE SEQUENCE [LARGE SCALE GENOMIC DNA]</scope>
    <source>
        <strain evidence="3 4">DSM 17804</strain>
    </source>
</reference>
<keyword evidence="3" id="KW-0406">Ion transport</keyword>
<evidence type="ECO:0000259" key="2">
    <source>
        <dbReference type="Pfam" id="PF07885"/>
    </source>
</evidence>
<gene>
    <name evidence="3" type="ORF">C2L65_38485</name>
</gene>
<proteinExistence type="predicted"/>
<keyword evidence="3" id="KW-0407">Ion channel</keyword>
<dbReference type="GO" id="GO:0016286">
    <property type="term" value="F:small conductance calcium-activated potassium channel activity"/>
    <property type="evidence" value="ECO:0007669"/>
    <property type="project" value="InterPro"/>
</dbReference>
<name>A0A2I8F0N2_9BURK</name>
<dbReference type="PRINTS" id="PR00169">
    <property type="entry name" value="KCHANNEL"/>
</dbReference>
<keyword evidence="1" id="KW-0472">Membrane</keyword>
<feature type="transmembrane region" description="Helical" evidence="1">
    <location>
        <begin position="92"/>
        <end position="116"/>
    </location>
</feature>
<dbReference type="InterPro" id="IPR015449">
    <property type="entry name" value="K_chnl_Ca-activ_SK"/>
</dbReference>
<dbReference type="PANTHER" id="PTHR10153">
    <property type="entry name" value="SMALL CONDUCTANCE CALCIUM-ACTIVATED POTASSIUM CHANNEL"/>
    <property type="match status" value="1"/>
</dbReference>
<evidence type="ECO:0000313" key="3">
    <source>
        <dbReference type="EMBL" id="AUT65427.1"/>
    </source>
</evidence>
<organism evidence="3 4">
    <name type="scientific">Paraburkholderia terrae</name>
    <dbReference type="NCBI Taxonomy" id="311230"/>
    <lineage>
        <taxon>Bacteria</taxon>
        <taxon>Pseudomonadati</taxon>
        <taxon>Pseudomonadota</taxon>
        <taxon>Betaproteobacteria</taxon>
        <taxon>Burkholderiales</taxon>
        <taxon>Burkholderiaceae</taxon>
        <taxon>Paraburkholderia</taxon>
    </lineage>
</organism>
<dbReference type="EMBL" id="CP026113">
    <property type="protein sequence ID" value="AUT65427.1"/>
    <property type="molecule type" value="Genomic_DNA"/>
</dbReference>
<keyword evidence="3" id="KW-0813">Transport</keyword>
<sequence>MNTDIKDDLHVRLSPHDAVVEVAKVLWHLRSILAIMVMLFFVLSIAMYYGGGAVNMATRVHSSLGETLYFCAVTALTIGYGDVVPTTTLGRIIAVLLGLLGVLMTGVTTGSTVYGIQVAAQRAGLRPR</sequence>
<feature type="transmembrane region" description="Helical" evidence="1">
    <location>
        <begin position="63"/>
        <end position="80"/>
    </location>
</feature>
<evidence type="ECO:0000313" key="4">
    <source>
        <dbReference type="Proteomes" id="UP000243502"/>
    </source>
</evidence>
<evidence type="ECO:0000256" key="1">
    <source>
        <dbReference type="SAM" id="Phobius"/>
    </source>
</evidence>
<keyword evidence="1" id="KW-0812">Transmembrane</keyword>
<accession>A0A2I8F0N2</accession>
<dbReference type="OrthoDB" id="9799090at2"/>
<keyword evidence="1" id="KW-1133">Transmembrane helix</keyword>
<dbReference type="GO" id="GO:0016020">
    <property type="term" value="C:membrane"/>
    <property type="evidence" value="ECO:0007669"/>
    <property type="project" value="InterPro"/>
</dbReference>
<feature type="domain" description="Potassium channel" evidence="2">
    <location>
        <begin position="37"/>
        <end position="110"/>
    </location>
</feature>
<feature type="transmembrane region" description="Helical" evidence="1">
    <location>
        <begin position="32"/>
        <end position="51"/>
    </location>
</feature>
<dbReference type="Proteomes" id="UP000243502">
    <property type="component" value="Chromosome 3"/>
</dbReference>
<dbReference type="Pfam" id="PF07885">
    <property type="entry name" value="Ion_trans_2"/>
    <property type="match status" value="1"/>
</dbReference>
<dbReference type="InterPro" id="IPR013099">
    <property type="entry name" value="K_chnl_dom"/>
</dbReference>
<dbReference type="Gene3D" id="1.10.287.70">
    <property type="match status" value="1"/>
</dbReference>
<protein>
    <submittedName>
        <fullName evidence="3">Two pore domain potassium channel family protein</fullName>
    </submittedName>
</protein>
<dbReference type="SUPFAM" id="SSF81324">
    <property type="entry name" value="Voltage-gated potassium channels"/>
    <property type="match status" value="1"/>
</dbReference>
<dbReference type="AlphaFoldDB" id="A0A2I8F0N2"/>